<evidence type="ECO:0000256" key="1">
    <source>
        <dbReference type="ARBA" id="ARBA00022448"/>
    </source>
</evidence>
<accession>A0A840PCS3</accession>
<dbReference type="AlphaFoldDB" id="A0A840PCS3"/>
<evidence type="ECO:0000256" key="3">
    <source>
        <dbReference type="ARBA" id="ARBA00022840"/>
    </source>
</evidence>
<sequence>MTTTTETSTERGVTLRSVRKVYGSGARAVTALDGVTTDFAPGTFTAVMGPSGSGKSTLLHCAAGLDRPTEGTVRIDGTDLGTLDETGLTVLRRGRVGFVFQAFNLVSALTAEQNVALPLRLAGRPADPVEVRAALAEVGLTGRGGHRPSQLSGGEQQRVAIARALIARPSVLFADEPTGALDTTTSRTVLRLLRDLVDHQRQTLVMVTHDPVAASYADRVLFLADGRVVEEAVGADIDAASIASRMAGLEEGAGC</sequence>
<dbReference type="GO" id="GO:0005524">
    <property type="term" value="F:ATP binding"/>
    <property type="evidence" value="ECO:0007669"/>
    <property type="project" value="UniProtKB-KW"/>
</dbReference>
<keyword evidence="2" id="KW-0547">Nucleotide-binding</keyword>
<evidence type="ECO:0000313" key="6">
    <source>
        <dbReference type="Proteomes" id="UP000578449"/>
    </source>
</evidence>
<feature type="domain" description="ABC transporter" evidence="4">
    <location>
        <begin position="13"/>
        <end position="250"/>
    </location>
</feature>
<proteinExistence type="predicted"/>
<dbReference type="EMBL" id="JACHGN010000014">
    <property type="protein sequence ID" value="MBB5136496.1"/>
    <property type="molecule type" value="Genomic_DNA"/>
</dbReference>
<dbReference type="Gene3D" id="3.40.50.300">
    <property type="entry name" value="P-loop containing nucleotide triphosphate hydrolases"/>
    <property type="match status" value="1"/>
</dbReference>
<dbReference type="CDD" id="cd03255">
    <property type="entry name" value="ABC_MJ0796_LolCDE_FtsE"/>
    <property type="match status" value="1"/>
</dbReference>
<dbReference type="SUPFAM" id="SSF52540">
    <property type="entry name" value="P-loop containing nucleoside triphosphate hydrolases"/>
    <property type="match status" value="1"/>
</dbReference>
<dbReference type="InterPro" id="IPR017871">
    <property type="entry name" value="ABC_transporter-like_CS"/>
</dbReference>
<dbReference type="InterPro" id="IPR003593">
    <property type="entry name" value="AAA+_ATPase"/>
</dbReference>
<keyword evidence="1" id="KW-0813">Transport</keyword>
<dbReference type="FunFam" id="3.40.50.300:FF:000032">
    <property type="entry name" value="Export ABC transporter ATP-binding protein"/>
    <property type="match status" value="1"/>
</dbReference>
<dbReference type="PANTHER" id="PTHR24220">
    <property type="entry name" value="IMPORT ATP-BINDING PROTEIN"/>
    <property type="match status" value="1"/>
</dbReference>
<keyword evidence="3 5" id="KW-0067">ATP-binding</keyword>
<dbReference type="GO" id="GO:0022857">
    <property type="term" value="F:transmembrane transporter activity"/>
    <property type="evidence" value="ECO:0007669"/>
    <property type="project" value="TreeGrafter"/>
</dbReference>
<gene>
    <name evidence="5" type="ORF">HNP84_006243</name>
</gene>
<dbReference type="PANTHER" id="PTHR24220:SF685">
    <property type="entry name" value="ABC TRANSPORTER RELATED"/>
    <property type="match status" value="1"/>
</dbReference>
<protein>
    <submittedName>
        <fullName evidence="5">Putative ABC transport system ATP-binding protein</fullName>
    </submittedName>
</protein>
<comment type="caution">
    <text evidence="5">The sequence shown here is derived from an EMBL/GenBank/DDBJ whole genome shotgun (WGS) entry which is preliminary data.</text>
</comment>
<dbReference type="PROSITE" id="PS00211">
    <property type="entry name" value="ABC_TRANSPORTER_1"/>
    <property type="match status" value="1"/>
</dbReference>
<dbReference type="PROSITE" id="PS50893">
    <property type="entry name" value="ABC_TRANSPORTER_2"/>
    <property type="match status" value="1"/>
</dbReference>
<dbReference type="RefSeq" id="WP_185053368.1">
    <property type="nucleotide sequence ID" value="NZ_BAABIX010000011.1"/>
</dbReference>
<evidence type="ECO:0000256" key="2">
    <source>
        <dbReference type="ARBA" id="ARBA00022741"/>
    </source>
</evidence>
<dbReference type="Pfam" id="PF00005">
    <property type="entry name" value="ABC_tran"/>
    <property type="match status" value="1"/>
</dbReference>
<dbReference type="InterPro" id="IPR015854">
    <property type="entry name" value="ABC_transpr_LolD-like"/>
</dbReference>
<evidence type="ECO:0000313" key="5">
    <source>
        <dbReference type="EMBL" id="MBB5136496.1"/>
    </source>
</evidence>
<evidence type="ECO:0000259" key="4">
    <source>
        <dbReference type="PROSITE" id="PS50893"/>
    </source>
</evidence>
<dbReference type="GO" id="GO:0098796">
    <property type="term" value="C:membrane protein complex"/>
    <property type="evidence" value="ECO:0007669"/>
    <property type="project" value="UniProtKB-ARBA"/>
</dbReference>
<organism evidence="5 6">
    <name type="scientific">Thermocatellispora tengchongensis</name>
    <dbReference type="NCBI Taxonomy" id="1073253"/>
    <lineage>
        <taxon>Bacteria</taxon>
        <taxon>Bacillati</taxon>
        <taxon>Actinomycetota</taxon>
        <taxon>Actinomycetes</taxon>
        <taxon>Streptosporangiales</taxon>
        <taxon>Streptosporangiaceae</taxon>
        <taxon>Thermocatellispora</taxon>
    </lineage>
</organism>
<dbReference type="Proteomes" id="UP000578449">
    <property type="component" value="Unassembled WGS sequence"/>
</dbReference>
<dbReference type="InterPro" id="IPR017911">
    <property type="entry name" value="MacB-like_ATP-bd"/>
</dbReference>
<dbReference type="SMART" id="SM00382">
    <property type="entry name" value="AAA"/>
    <property type="match status" value="1"/>
</dbReference>
<dbReference type="GO" id="GO:0016887">
    <property type="term" value="F:ATP hydrolysis activity"/>
    <property type="evidence" value="ECO:0007669"/>
    <property type="project" value="InterPro"/>
</dbReference>
<dbReference type="GO" id="GO:0005886">
    <property type="term" value="C:plasma membrane"/>
    <property type="evidence" value="ECO:0007669"/>
    <property type="project" value="TreeGrafter"/>
</dbReference>
<reference evidence="5 6" key="1">
    <citation type="submission" date="2020-08" db="EMBL/GenBank/DDBJ databases">
        <title>Genomic Encyclopedia of Type Strains, Phase IV (KMG-IV): sequencing the most valuable type-strain genomes for metagenomic binning, comparative biology and taxonomic classification.</title>
        <authorList>
            <person name="Goeker M."/>
        </authorList>
    </citation>
    <scope>NUCLEOTIDE SEQUENCE [LARGE SCALE GENOMIC DNA]</scope>
    <source>
        <strain evidence="5 6">DSM 45615</strain>
    </source>
</reference>
<dbReference type="InterPro" id="IPR027417">
    <property type="entry name" value="P-loop_NTPase"/>
</dbReference>
<name>A0A840PCS3_9ACTN</name>
<dbReference type="InterPro" id="IPR003439">
    <property type="entry name" value="ABC_transporter-like_ATP-bd"/>
</dbReference>
<keyword evidence="6" id="KW-1185">Reference proteome</keyword>